<accession>A0A0A9EDL6</accession>
<dbReference type="AlphaFoldDB" id="A0A0A9EDL6"/>
<organism evidence="2">
    <name type="scientific">Arundo donax</name>
    <name type="common">Giant reed</name>
    <name type="synonym">Donax arundinaceus</name>
    <dbReference type="NCBI Taxonomy" id="35708"/>
    <lineage>
        <taxon>Eukaryota</taxon>
        <taxon>Viridiplantae</taxon>
        <taxon>Streptophyta</taxon>
        <taxon>Embryophyta</taxon>
        <taxon>Tracheophyta</taxon>
        <taxon>Spermatophyta</taxon>
        <taxon>Magnoliopsida</taxon>
        <taxon>Liliopsida</taxon>
        <taxon>Poales</taxon>
        <taxon>Poaceae</taxon>
        <taxon>PACMAD clade</taxon>
        <taxon>Arundinoideae</taxon>
        <taxon>Arundineae</taxon>
        <taxon>Arundo</taxon>
    </lineage>
</organism>
<feature type="compositionally biased region" description="Low complexity" evidence="1">
    <location>
        <begin position="51"/>
        <end position="69"/>
    </location>
</feature>
<evidence type="ECO:0000256" key="1">
    <source>
        <dbReference type="SAM" id="MobiDB-lite"/>
    </source>
</evidence>
<reference evidence="2" key="1">
    <citation type="submission" date="2014-09" db="EMBL/GenBank/DDBJ databases">
        <authorList>
            <person name="Magalhaes I.L.F."/>
            <person name="Oliveira U."/>
            <person name="Santos F.R."/>
            <person name="Vidigal T.H.D.A."/>
            <person name="Brescovit A.D."/>
            <person name="Santos A.J."/>
        </authorList>
    </citation>
    <scope>NUCLEOTIDE SEQUENCE</scope>
    <source>
        <tissue evidence="2">Shoot tissue taken approximately 20 cm above the soil surface</tissue>
    </source>
</reference>
<reference evidence="2" key="2">
    <citation type="journal article" date="2015" name="Data Brief">
        <title>Shoot transcriptome of the giant reed, Arundo donax.</title>
        <authorList>
            <person name="Barrero R.A."/>
            <person name="Guerrero F.D."/>
            <person name="Moolhuijzen P."/>
            <person name="Goolsby J.A."/>
            <person name="Tidwell J."/>
            <person name="Bellgard S.E."/>
            <person name="Bellgard M.I."/>
        </authorList>
    </citation>
    <scope>NUCLEOTIDE SEQUENCE</scope>
    <source>
        <tissue evidence="2">Shoot tissue taken approximately 20 cm above the soil surface</tissue>
    </source>
</reference>
<feature type="compositionally biased region" description="Low complexity" evidence="1">
    <location>
        <begin position="16"/>
        <end position="26"/>
    </location>
</feature>
<sequence length="107" mass="11359">MHNLSNFTVKHSGHSGAAAAAGVITAAPPPVARPHPFCSTRRRPFPASSTRPIPSAPSRRLRPAPTTPSWTGTPATGSHHLRRCRSSLLLLRAAHLSSSRRSSCPRG</sequence>
<protein>
    <submittedName>
        <fullName evidence="2">Uncharacterized protein</fullName>
    </submittedName>
</protein>
<name>A0A0A9EDL6_ARUDO</name>
<evidence type="ECO:0000313" key="2">
    <source>
        <dbReference type="EMBL" id="JAD98136.1"/>
    </source>
</evidence>
<dbReference type="EMBL" id="GBRH01199759">
    <property type="protein sequence ID" value="JAD98136.1"/>
    <property type="molecule type" value="Transcribed_RNA"/>
</dbReference>
<proteinExistence type="predicted"/>
<feature type="region of interest" description="Disordered" evidence="1">
    <location>
        <begin position="1"/>
        <end position="81"/>
    </location>
</feature>